<sequence length="94" mass="11420">MYPEPTQSTYILDNLKFRWVDGIFGMAISPELSGKYKRHPYEYYHYNVHHYNGTNVDKTIRDDQRYMYFHSMSSNRHYYVSTTDLRNSSRYVNS</sequence>
<comment type="subcellular location">
    <subcellularLocation>
        <location evidence="1">Secreted</location>
    </subcellularLocation>
</comment>
<dbReference type="InterPro" id="IPR011042">
    <property type="entry name" value="6-blade_b-propeller_TolB-like"/>
</dbReference>
<dbReference type="RefSeq" id="XP_008487170.2">
    <property type="nucleotide sequence ID" value="XM_008488948.2"/>
</dbReference>
<reference evidence="5" key="1">
    <citation type="submission" date="2025-08" db="UniProtKB">
        <authorList>
            <consortium name="RefSeq"/>
        </authorList>
    </citation>
    <scope>IDENTIFICATION</scope>
</reference>
<dbReference type="KEGG" id="dci:103523939"/>
<gene>
    <name evidence="5" type="primary">LOC103523939</name>
</gene>
<name>A0A1S3DSK8_DIACI</name>
<evidence type="ECO:0000256" key="1">
    <source>
        <dbReference type="ARBA" id="ARBA00004613"/>
    </source>
</evidence>
<organism evidence="4 5">
    <name type="scientific">Diaphorina citri</name>
    <name type="common">Asian citrus psyllid</name>
    <dbReference type="NCBI Taxonomy" id="121845"/>
    <lineage>
        <taxon>Eukaryota</taxon>
        <taxon>Metazoa</taxon>
        <taxon>Ecdysozoa</taxon>
        <taxon>Arthropoda</taxon>
        <taxon>Hexapoda</taxon>
        <taxon>Insecta</taxon>
        <taxon>Pterygota</taxon>
        <taxon>Neoptera</taxon>
        <taxon>Paraneoptera</taxon>
        <taxon>Hemiptera</taxon>
        <taxon>Sternorrhyncha</taxon>
        <taxon>Psylloidea</taxon>
        <taxon>Psyllidae</taxon>
        <taxon>Diaphorininae</taxon>
        <taxon>Diaphorina</taxon>
    </lineage>
</organism>
<dbReference type="GeneID" id="103523939"/>
<dbReference type="Pfam" id="PF03022">
    <property type="entry name" value="MRJP"/>
    <property type="match status" value="1"/>
</dbReference>
<accession>A0A1S3DSK8</accession>
<protein>
    <submittedName>
        <fullName evidence="5">Uncharacterized protein LOC103523939</fullName>
    </submittedName>
</protein>
<evidence type="ECO:0000256" key="2">
    <source>
        <dbReference type="ARBA" id="ARBA00009127"/>
    </source>
</evidence>
<dbReference type="InterPro" id="IPR017996">
    <property type="entry name" value="MRJP/yellow-related"/>
</dbReference>
<dbReference type="AlphaFoldDB" id="A0A1S3DSK8"/>
<dbReference type="PaxDb" id="121845-A0A1S3DSK8"/>
<dbReference type="GO" id="GO:0005576">
    <property type="term" value="C:extracellular region"/>
    <property type="evidence" value="ECO:0007669"/>
    <property type="project" value="UniProtKB-SubCell"/>
</dbReference>
<dbReference type="Proteomes" id="UP000079169">
    <property type="component" value="Unplaced"/>
</dbReference>
<evidence type="ECO:0000313" key="5">
    <source>
        <dbReference type="RefSeq" id="XP_008487170.2"/>
    </source>
</evidence>
<evidence type="ECO:0000256" key="3">
    <source>
        <dbReference type="ARBA" id="ARBA00022525"/>
    </source>
</evidence>
<evidence type="ECO:0000313" key="4">
    <source>
        <dbReference type="Proteomes" id="UP000079169"/>
    </source>
</evidence>
<feature type="non-terminal residue" evidence="5">
    <location>
        <position position="94"/>
    </location>
</feature>
<keyword evidence="3" id="KW-0964">Secreted</keyword>
<comment type="similarity">
    <text evidence="2">Belongs to the major royal jelly protein family.</text>
</comment>
<keyword evidence="4" id="KW-1185">Reference proteome</keyword>
<proteinExistence type="inferred from homology"/>
<dbReference type="Gene3D" id="2.120.10.30">
    <property type="entry name" value="TolB, C-terminal domain"/>
    <property type="match status" value="1"/>
</dbReference>